<dbReference type="PRINTS" id="PR00368">
    <property type="entry name" value="FADPNR"/>
</dbReference>
<feature type="binding site" evidence="5">
    <location>
        <begin position="182"/>
        <end position="189"/>
    </location>
    <ligand>
        <name>NAD(+)</name>
        <dbReference type="ChEBI" id="CHEBI:57540"/>
    </ligand>
</feature>
<evidence type="ECO:0000256" key="5">
    <source>
        <dbReference type="PIRSR" id="PIRSR000350-3"/>
    </source>
</evidence>
<evidence type="ECO:0000313" key="9">
    <source>
        <dbReference type="EMBL" id="GID63828.1"/>
    </source>
</evidence>
<evidence type="ECO:0000256" key="1">
    <source>
        <dbReference type="ARBA" id="ARBA00007532"/>
    </source>
</evidence>
<dbReference type="Pfam" id="PF02852">
    <property type="entry name" value="Pyr_redox_dim"/>
    <property type="match status" value="1"/>
</dbReference>
<comment type="caution">
    <text evidence="9">The sequence shown here is derived from an EMBL/GenBank/DDBJ whole genome shotgun (WGS) entry which is preliminary data.</text>
</comment>
<dbReference type="InterPro" id="IPR001100">
    <property type="entry name" value="Pyr_nuc-diS_OxRdtase"/>
</dbReference>
<dbReference type="GO" id="GO:0050660">
    <property type="term" value="F:flavin adenine dinucleotide binding"/>
    <property type="evidence" value="ECO:0007669"/>
    <property type="project" value="TreeGrafter"/>
</dbReference>
<reference evidence="9" key="1">
    <citation type="submission" date="2021-01" db="EMBL/GenBank/DDBJ databases">
        <title>Whole genome shotgun sequence of Actinoplanes cyaneus NBRC 14990.</title>
        <authorList>
            <person name="Komaki H."/>
            <person name="Tamura T."/>
        </authorList>
    </citation>
    <scope>NUCLEOTIDE SEQUENCE</scope>
    <source>
        <strain evidence="9">NBRC 14990</strain>
    </source>
</reference>
<organism evidence="9 10">
    <name type="scientific">Actinoplanes cyaneus</name>
    <dbReference type="NCBI Taxonomy" id="52696"/>
    <lineage>
        <taxon>Bacteria</taxon>
        <taxon>Bacillati</taxon>
        <taxon>Actinomycetota</taxon>
        <taxon>Actinomycetes</taxon>
        <taxon>Micromonosporales</taxon>
        <taxon>Micromonosporaceae</taxon>
        <taxon>Actinoplanes</taxon>
    </lineage>
</organism>
<dbReference type="PIRSF" id="PIRSF000350">
    <property type="entry name" value="Mercury_reductase_MerA"/>
    <property type="match status" value="1"/>
</dbReference>
<evidence type="ECO:0000256" key="6">
    <source>
        <dbReference type="PIRSR" id="PIRSR000350-4"/>
    </source>
</evidence>
<dbReference type="EMBL" id="BOMH01000013">
    <property type="protein sequence ID" value="GID63828.1"/>
    <property type="molecule type" value="Genomic_DNA"/>
</dbReference>
<dbReference type="InterPro" id="IPR050151">
    <property type="entry name" value="Class-I_Pyr_Nuc-Dis_Oxidored"/>
</dbReference>
<feature type="binding site" evidence="5">
    <location>
        <position position="115"/>
    </location>
    <ligand>
        <name>FAD</name>
        <dbReference type="ChEBI" id="CHEBI:57692"/>
    </ligand>
</feature>
<keyword evidence="10" id="KW-1185">Reference proteome</keyword>
<dbReference type="AlphaFoldDB" id="A0A919IE06"/>
<keyword evidence="3 5" id="KW-0274">FAD</keyword>
<dbReference type="InterPro" id="IPR016156">
    <property type="entry name" value="FAD/NAD-linked_Rdtase_dimer_sf"/>
</dbReference>
<dbReference type="Proteomes" id="UP000619479">
    <property type="component" value="Unassembled WGS sequence"/>
</dbReference>
<dbReference type="InterPro" id="IPR004099">
    <property type="entry name" value="Pyr_nucl-diS_OxRdtase_dimer"/>
</dbReference>
<dbReference type="PRINTS" id="PR00411">
    <property type="entry name" value="PNDRDTASEI"/>
</dbReference>
<dbReference type="InterPro" id="IPR036188">
    <property type="entry name" value="FAD/NAD-bd_sf"/>
</dbReference>
<keyword evidence="5" id="KW-0547">Nucleotide-binding</keyword>
<accession>A0A919IE06</accession>
<feature type="disulfide bond" description="Redox-active" evidence="6">
    <location>
        <begin position="43"/>
        <end position="48"/>
    </location>
</feature>
<dbReference type="GO" id="GO:0006103">
    <property type="term" value="P:2-oxoglutarate metabolic process"/>
    <property type="evidence" value="ECO:0007669"/>
    <property type="project" value="TreeGrafter"/>
</dbReference>
<name>A0A919IE06_9ACTN</name>
<keyword evidence="4 5" id="KW-0520">NAD</keyword>
<proteinExistence type="inferred from homology"/>
<dbReference type="SUPFAM" id="SSF55424">
    <property type="entry name" value="FAD/NAD-linked reductases, dimerisation (C-terminal) domain"/>
    <property type="match status" value="1"/>
</dbReference>
<protein>
    <submittedName>
        <fullName evidence="9">Oxidoreductase</fullName>
    </submittedName>
</protein>
<feature type="binding site" evidence="5">
    <location>
        <position position="52"/>
    </location>
    <ligand>
        <name>FAD</name>
        <dbReference type="ChEBI" id="CHEBI:57692"/>
    </ligand>
</feature>
<dbReference type="Gene3D" id="3.30.390.30">
    <property type="match status" value="1"/>
</dbReference>
<dbReference type="GO" id="GO:0004148">
    <property type="term" value="F:dihydrolipoyl dehydrogenase (NADH) activity"/>
    <property type="evidence" value="ECO:0007669"/>
    <property type="project" value="TreeGrafter"/>
</dbReference>
<evidence type="ECO:0000313" key="10">
    <source>
        <dbReference type="Proteomes" id="UP000619479"/>
    </source>
</evidence>
<feature type="domain" description="Pyridine nucleotide-disulphide oxidoreductase dimerisation" evidence="7">
    <location>
        <begin position="358"/>
        <end position="464"/>
    </location>
</feature>
<evidence type="ECO:0000256" key="3">
    <source>
        <dbReference type="ARBA" id="ARBA00022827"/>
    </source>
</evidence>
<sequence>MPISEYDVIVIGAGPVGENVADRVVRGGLTAAIVERELVGGECSYWACMPTKALLRSAAALRAARQVPGAREAATGELDVAAVLGRRDSFASNWKDDGQVSWLESAGIALFRGQGRISGERAVEVTGADGTTTTLTARHAVVVATGSSALVPDIAGLRDARPWTSREAASAKAVPGRLVVIGAGVVGSEMATAFAALGSSVTLLARDGVLPQAEPFAGEKVSASLTAAGVSVRAGAEAVAVSRDAAGTVHVTLAEGGQVDADEILVAIGRTPNTQDIGLDSIGLEPGGWLAVDESLRVLDAGDWLYAAGDVNRRVLLTHQGKYQARALGDAIVARAGGEPADTGAWGRHAVTADERAVPQVVFTDPEIASVGLTAAAAQAAGLRTRVVDYDLGSVAGASLHAEGYQGQARMVVDEDRRVIVGFTLVGPDVAELLHAATIAIVGEVPLDRLWHAVPSYPTVSEVWLRLLETYGR</sequence>
<feature type="binding site" evidence="5">
    <location>
        <position position="269"/>
    </location>
    <ligand>
        <name>NAD(+)</name>
        <dbReference type="ChEBI" id="CHEBI:57540"/>
    </ligand>
</feature>
<keyword evidence="2" id="KW-0285">Flavoprotein</keyword>
<evidence type="ECO:0000259" key="8">
    <source>
        <dbReference type="Pfam" id="PF07992"/>
    </source>
</evidence>
<evidence type="ECO:0000256" key="4">
    <source>
        <dbReference type="ARBA" id="ARBA00023027"/>
    </source>
</evidence>
<evidence type="ECO:0000256" key="2">
    <source>
        <dbReference type="ARBA" id="ARBA00022630"/>
    </source>
</evidence>
<feature type="binding site" evidence="5">
    <location>
        <position position="310"/>
    </location>
    <ligand>
        <name>FAD</name>
        <dbReference type="ChEBI" id="CHEBI:57692"/>
    </ligand>
</feature>
<dbReference type="InterPro" id="IPR023753">
    <property type="entry name" value="FAD/NAD-binding_dom"/>
</dbReference>
<gene>
    <name evidence="9" type="ORF">Acy02nite_17090</name>
</gene>
<dbReference type="Gene3D" id="3.50.50.60">
    <property type="entry name" value="FAD/NAD(P)-binding domain"/>
    <property type="match status" value="2"/>
</dbReference>
<dbReference type="PANTHER" id="PTHR22912:SF151">
    <property type="entry name" value="DIHYDROLIPOYL DEHYDROGENASE, MITOCHONDRIAL"/>
    <property type="match status" value="1"/>
</dbReference>
<dbReference type="RefSeq" id="WP_203739259.1">
    <property type="nucleotide sequence ID" value="NZ_BAAAUC010000027.1"/>
</dbReference>
<feature type="binding site" evidence="5">
    <location>
        <begin position="145"/>
        <end position="147"/>
    </location>
    <ligand>
        <name>FAD</name>
        <dbReference type="ChEBI" id="CHEBI:57692"/>
    </ligand>
</feature>
<dbReference type="PANTHER" id="PTHR22912">
    <property type="entry name" value="DISULFIDE OXIDOREDUCTASE"/>
    <property type="match status" value="1"/>
</dbReference>
<feature type="domain" description="FAD/NAD(P)-binding" evidence="8">
    <location>
        <begin position="6"/>
        <end position="322"/>
    </location>
</feature>
<evidence type="ECO:0000259" key="7">
    <source>
        <dbReference type="Pfam" id="PF02852"/>
    </source>
</evidence>
<dbReference type="Pfam" id="PF07992">
    <property type="entry name" value="Pyr_redox_2"/>
    <property type="match status" value="1"/>
</dbReference>
<comment type="cofactor">
    <cofactor evidence="5">
        <name>FAD</name>
        <dbReference type="ChEBI" id="CHEBI:57692"/>
    </cofactor>
    <text evidence="5">Binds 1 FAD per subunit.</text>
</comment>
<comment type="similarity">
    <text evidence="1">Belongs to the class-I pyridine nucleotide-disulfide oxidoreductase family.</text>
</comment>
<dbReference type="SUPFAM" id="SSF51905">
    <property type="entry name" value="FAD/NAD(P)-binding domain"/>
    <property type="match status" value="1"/>
</dbReference>